<dbReference type="EMBL" id="ABFK02000016">
    <property type="protein sequence ID" value="EDS04202.1"/>
    <property type="molecule type" value="Genomic_DNA"/>
</dbReference>
<dbReference type="GeneID" id="73804316"/>
<sequence length="90" mass="10051">MERNEPLVQVNREWNHHLIAGLIPVGNGKVEAAEYVGGAPDYVVKTNMSFLNLLVSGITFGIYTPTQTKFYVPLRSVDSTEGKERIKTDE</sequence>
<dbReference type="Proteomes" id="UP000005819">
    <property type="component" value="Unassembled WGS sequence"/>
</dbReference>
<reference evidence="1" key="2">
    <citation type="submission" date="2013-09" db="EMBL/GenBank/DDBJ databases">
        <title>Draft genome sequence of Alistipes putredinis (DSM 17216).</title>
        <authorList>
            <person name="Sudarsanam P."/>
            <person name="Ley R."/>
            <person name="Guruge J."/>
            <person name="Turnbaugh P.J."/>
            <person name="Mahowald M."/>
            <person name="Liep D."/>
            <person name="Gordon J."/>
        </authorList>
    </citation>
    <scope>NUCLEOTIDE SEQUENCE</scope>
    <source>
        <strain evidence="1">DSM 17216</strain>
    </source>
</reference>
<evidence type="ECO:0000313" key="2">
    <source>
        <dbReference type="Proteomes" id="UP000005819"/>
    </source>
</evidence>
<name>B0MTI1_9BACT</name>
<evidence type="ECO:0000313" key="1">
    <source>
        <dbReference type="EMBL" id="EDS04202.1"/>
    </source>
</evidence>
<gene>
    <name evidence="1" type="ORF">ALIPUT_00073</name>
</gene>
<dbReference type="Pfam" id="PF06291">
    <property type="entry name" value="Lambda_Bor"/>
    <property type="match status" value="1"/>
</dbReference>
<comment type="caution">
    <text evidence="1">The sequence shown here is derived from an EMBL/GenBank/DDBJ whole genome shotgun (WGS) entry which is preliminary data.</text>
</comment>
<reference evidence="1" key="1">
    <citation type="submission" date="2007-10" db="EMBL/GenBank/DDBJ databases">
        <authorList>
            <person name="Fulton L."/>
            <person name="Clifton S."/>
            <person name="Fulton B."/>
            <person name="Xu J."/>
            <person name="Minx P."/>
            <person name="Pepin K.H."/>
            <person name="Johnson M."/>
            <person name="Thiruvilangam P."/>
            <person name="Bhonagiri V."/>
            <person name="Nash W.E."/>
            <person name="Mardis E.R."/>
            <person name="Wilson R.K."/>
        </authorList>
    </citation>
    <scope>NUCLEOTIDE SEQUENCE [LARGE SCALE GENOMIC DNA]</scope>
    <source>
        <strain evidence="1">DSM 17216</strain>
    </source>
</reference>
<dbReference type="InterPro" id="IPR010438">
    <property type="entry name" value="Lambda_Bor"/>
</dbReference>
<dbReference type="AlphaFoldDB" id="B0MTI1"/>
<accession>B0MTI1</accession>
<organism evidence="1 2">
    <name type="scientific">Alistipes putredinis DSM 17216</name>
    <dbReference type="NCBI Taxonomy" id="445970"/>
    <lineage>
        <taxon>Bacteria</taxon>
        <taxon>Pseudomonadati</taxon>
        <taxon>Bacteroidota</taxon>
        <taxon>Bacteroidia</taxon>
        <taxon>Bacteroidales</taxon>
        <taxon>Rikenellaceae</taxon>
        <taxon>Alistipes</taxon>
    </lineage>
</organism>
<proteinExistence type="predicted"/>
<keyword evidence="2" id="KW-1185">Reference proteome</keyword>
<dbReference type="HOGENOM" id="CLU_188130_0_0_10"/>
<protein>
    <submittedName>
        <fullName evidence="1">Uncharacterized protein</fullName>
    </submittedName>
</protein>
<dbReference type="RefSeq" id="WP_004328896.1">
    <property type="nucleotide sequence ID" value="NZ_DS499579.1"/>
</dbReference>